<protein>
    <submittedName>
        <fullName evidence="2">Alanine acetyltransferase</fullName>
    </submittedName>
</protein>
<dbReference type="InterPro" id="IPR051908">
    <property type="entry name" value="Ribosomal_N-acetyltransferase"/>
</dbReference>
<proteinExistence type="predicted"/>
<dbReference type="PANTHER" id="PTHR43441">
    <property type="entry name" value="RIBOSOMAL-PROTEIN-SERINE ACETYLTRANSFERASE"/>
    <property type="match status" value="1"/>
</dbReference>
<dbReference type="CDD" id="cd04301">
    <property type="entry name" value="NAT_SF"/>
    <property type="match status" value="1"/>
</dbReference>
<dbReference type="PANTHER" id="PTHR43441:SF12">
    <property type="entry name" value="RIBOSOMAL N-ACETYLTRANSFERASE YDAF-RELATED"/>
    <property type="match status" value="1"/>
</dbReference>
<reference evidence="3" key="1">
    <citation type="submission" date="2015-07" db="EMBL/GenBank/DDBJ databases">
        <title>Fjat-14205 dsm 2895.</title>
        <authorList>
            <person name="Liu B."/>
            <person name="Wang J."/>
            <person name="Zhu Y."/>
            <person name="Liu G."/>
            <person name="Chen Q."/>
            <person name="Chen Z."/>
            <person name="Lan J."/>
            <person name="Che J."/>
            <person name="Ge C."/>
            <person name="Shi H."/>
            <person name="Pan Z."/>
            <person name="Liu X."/>
        </authorList>
    </citation>
    <scope>NUCLEOTIDE SEQUENCE [LARGE SCALE GENOMIC DNA]</scope>
    <source>
        <strain evidence="3">DSM 25560</strain>
    </source>
</reference>
<dbReference type="RefSeq" id="WP_053584056.1">
    <property type="nucleotide sequence ID" value="NZ_LGRV01000003.1"/>
</dbReference>
<dbReference type="Pfam" id="PF13302">
    <property type="entry name" value="Acetyltransf_3"/>
    <property type="match status" value="1"/>
</dbReference>
<accession>A0ABR5K4B3</accession>
<feature type="domain" description="N-acetyltransferase" evidence="1">
    <location>
        <begin position="9"/>
        <end position="175"/>
    </location>
</feature>
<gene>
    <name evidence="2" type="ORF">AEA09_11975</name>
</gene>
<dbReference type="EMBL" id="LGRV01000003">
    <property type="protein sequence ID" value="KOS69194.1"/>
    <property type="molecule type" value="Genomic_DNA"/>
</dbReference>
<dbReference type="Gene3D" id="3.40.630.30">
    <property type="match status" value="1"/>
</dbReference>
<name>A0ABR5K4B3_9BACI</name>
<dbReference type="Proteomes" id="UP000050668">
    <property type="component" value="Unassembled WGS sequence"/>
</dbReference>
<organism evidence="2 3">
    <name type="scientific">Lysinibacillus contaminans</name>
    <dbReference type="NCBI Taxonomy" id="1293441"/>
    <lineage>
        <taxon>Bacteria</taxon>
        <taxon>Bacillati</taxon>
        <taxon>Bacillota</taxon>
        <taxon>Bacilli</taxon>
        <taxon>Bacillales</taxon>
        <taxon>Bacillaceae</taxon>
        <taxon>Lysinibacillus</taxon>
    </lineage>
</organism>
<dbReference type="InterPro" id="IPR000182">
    <property type="entry name" value="GNAT_dom"/>
</dbReference>
<dbReference type="PROSITE" id="PS51186">
    <property type="entry name" value="GNAT"/>
    <property type="match status" value="1"/>
</dbReference>
<evidence type="ECO:0000313" key="2">
    <source>
        <dbReference type="EMBL" id="KOS69194.1"/>
    </source>
</evidence>
<evidence type="ECO:0000259" key="1">
    <source>
        <dbReference type="PROSITE" id="PS51186"/>
    </source>
</evidence>
<sequence>MEIIVDHTLSLRAVTVEDTERVFAITDASRSTLREWLPWLDMTTEVQHTRAYIESNIAGYKERKCLSAVILFHGKIVGIAGFNNINHANETVYIGYWLSKGAQGHGIMTKVVHALCQYAFEELQFNKVEIRAAVGNTKSRAIPERLGFVKEGTIRSAEWLYDHFVDHVVYGMLANEWTKTS</sequence>
<keyword evidence="3" id="KW-1185">Reference proteome</keyword>
<evidence type="ECO:0000313" key="3">
    <source>
        <dbReference type="Proteomes" id="UP000050668"/>
    </source>
</evidence>
<dbReference type="SUPFAM" id="SSF55729">
    <property type="entry name" value="Acyl-CoA N-acyltransferases (Nat)"/>
    <property type="match status" value="1"/>
</dbReference>
<dbReference type="InterPro" id="IPR016181">
    <property type="entry name" value="Acyl_CoA_acyltransferase"/>
</dbReference>
<comment type="caution">
    <text evidence="2">The sequence shown here is derived from an EMBL/GenBank/DDBJ whole genome shotgun (WGS) entry which is preliminary data.</text>
</comment>